<protein>
    <recommendedName>
        <fullName evidence="3">Carboxypeptidase-like regulatory domain-containing protein</fullName>
    </recommendedName>
</protein>
<organism evidence="1 2">
    <name type="scientific">Antarcticibacterium flavum</name>
    <dbReference type="NCBI Taxonomy" id="2058175"/>
    <lineage>
        <taxon>Bacteria</taxon>
        <taxon>Pseudomonadati</taxon>
        <taxon>Bacteroidota</taxon>
        <taxon>Flavobacteriia</taxon>
        <taxon>Flavobacteriales</taxon>
        <taxon>Flavobacteriaceae</taxon>
        <taxon>Antarcticibacterium</taxon>
    </lineage>
</organism>
<keyword evidence="2" id="KW-1185">Reference proteome</keyword>
<dbReference type="KEGG" id="afla:FHG64_13710"/>
<dbReference type="OrthoDB" id="1436952at2"/>
<sequence>MRNNLFFITLTLLFVHNTYSQEKIQLKGLLVTDSLDASSVHIINTTTRTGTVNSSTGRFNIEVRENDTLLISSIQFINEEIIISHDIFNSGQLRIQLIEDVNELPEVKLSNIGLTGNINTDVASLDIVKDMPVNMRFGDIKHTRFEADINDPQAAPDNLAFKENQVMSHAGATSVDLLAAASLIGDLLGIKKKHDSQPVGKINLPLSRQIREMLGDSFFIKSLGIKEENIGDFVFYLDDTGLTGEMLKKENQFALIEFLFDHSAKYKALRGFE</sequence>
<name>A0A5B7X4R4_9FLAO</name>
<evidence type="ECO:0000313" key="2">
    <source>
        <dbReference type="Proteomes" id="UP000309016"/>
    </source>
</evidence>
<evidence type="ECO:0008006" key="3">
    <source>
        <dbReference type="Google" id="ProtNLM"/>
    </source>
</evidence>
<proteinExistence type="predicted"/>
<dbReference type="AlphaFoldDB" id="A0A5B7X4R4"/>
<evidence type="ECO:0000313" key="1">
    <source>
        <dbReference type="EMBL" id="QCY70377.1"/>
    </source>
</evidence>
<accession>A0A5B7X4R4</accession>
<gene>
    <name evidence="1" type="ORF">FHG64_13710</name>
</gene>
<reference evidence="1 2" key="1">
    <citation type="submission" date="2019-06" db="EMBL/GenBank/DDBJ databases">
        <title>Complete genome sequence of Antarcticibacterium flavum KCTC 52984T from an Antarctic marine sediment.</title>
        <authorList>
            <person name="Lee Y.M."/>
            <person name="Shin S.C."/>
        </authorList>
    </citation>
    <scope>NUCLEOTIDE SEQUENCE [LARGE SCALE GENOMIC DNA]</scope>
    <source>
        <strain evidence="1 2">KCTC 52984</strain>
    </source>
</reference>
<dbReference type="Proteomes" id="UP000309016">
    <property type="component" value="Chromosome"/>
</dbReference>
<dbReference type="EMBL" id="CP040812">
    <property type="protein sequence ID" value="QCY70377.1"/>
    <property type="molecule type" value="Genomic_DNA"/>
</dbReference>
<dbReference type="RefSeq" id="WP_139066936.1">
    <property type="nucleotide sequence ID" value="NZ_CP040812.1"/>
</dbReference>